<evidence type="ECO:0000313" key="3">
    <source>
        <dbReference type="EMBL" id="CDS89475.1"/>
    </source>
</evidence>
<accession>A0A031WDD5</accession>
<name>A0A031WDD5_CLODI</name>
<evidence type="ECO:0000313" key="4">
    <source>
        <dbReference type="EMBL" id="HBH2620858.1"/>
    </source>
</evidence>
<reference evidence="4" key="3">
    <citation type="submission" date="2021-06" db="EMBL/GenBank/DDBJ databases">
        <authorList>
            <consortium name="NCBI Pathogen Detection Project"/>
        </authorList>
    </citation>
    <scope>NUCLEOTIDE SEQUENCE</scope>
    <source>
        <strain evidence="4">Clostridioides</strain>
    </source>
</reference>
<keyword evidence="1" id="KW-1133">Transmembrane helix</keyword>
<proteinExistence type="predicted"/>
<dbReference type="EMBL" id="DAEQIJ010000013">
    <property type="protein sequence ID" value="HBH2620858.1"/>
    <property type="molecule type" value="Genomic_DNA"/>
</dbReference>
<sequence>MKVDKTINFLNGFKKTKPCNKIYKIIIVLILTCILFKSFMYVKSINELEDYISQNKLVDKSKNTLPTTDKTREKFSKIKLNEIKKIYETIGINSITKISIDKNKLEMEGVCSDLDVLNNLRKIKYIKYYYIDSIVRDGEYYRFRIKS</sequence>
<reference evidence="2" key="1">
    <citation type="submission" date="2014-07" db="EMBL/GenBank/DDBJ databases">
        <authorList>
            <person name="Monot Marc"/>
        </authorList>
    </citation>
    <scope>NUCLEOTIDE SEQUENCE</scope>
    <source>
        <strain evidence="2">7032994</strain>
    </source>
</reference>
<dbReference type="GeneID" id="66355786"/>
<feature type="transmembrane region" description="Helical" evidence="1">
    <location>
        <begin position="21"/>
        <end position="42"/>
    </location>
</feature>
<evidence type="ECO:0000313" key="2">
    <source>
        <dbReference type="EMBL" id="CDS85105.1"/>
    </source>
</evidence>
<organism evidence="2">
    <name type="scientific">Clostridioides difficile</name>
    <name type="common">Peptoclostridium difficile</name>
    <dbReference type="NCBI Taxonomy" id="1496"/>
    <lineage>
        <taxon>Bacteria</taxon>
        <taxon>Bacillati</taxon>
        <taxon>Bacillota</taxon>
        <taxon>Clostridia</taxon>
        <taxon>Peptostreptococcales</taxon>
        <taxon>Peptostreptococcaceae</taxon>
        <taxon>Clostridioides</taxon>
    </lineage>
</organism>
<dbReference type="AlphaFoldDB" id="A0A031WDD5"/>
<dbReference type="KEGG" id="pdf:CD630DERM_32920"/>
<dbReference type="EMBL" id="LK932529">
    <property type="protein sequence ID" value="CDS89475.1"/>
    <property type="molecule type" value="Genomic_DNA"/>
</dbReference>
<keyword evidence="1" id="KW-0812">Transmembrane</keyword>
<protein>
    <submittedName>
        <fullName evidence="2">Uncharacterized protein</fullName>
    </submittedName>
</protein>
<gene>
    <name evidence="3" type="ORF">BN1096_740122</name>
    <name evidence="2" type="ORF">BN1097_360067</name>
    <name evidence="4" type="ORF">KRQ00_002639</name>
</gene>
<reference evidence="4" key="2">
    <citation type="journal article" date="2018" name="Genome Biol.">
        <title>SKESA: strategic k-mer extension for scrupulous assemblies.</title>
        <authorList>
            <person name="Souvorov A."/>
            <person name="Agarwala R."/>
            <person name="Lipman D.J."/>
        </authorList>
    </citation>
    <scope>NUCLEOTIDE SEQUENCE</scope>
    <source>
        <strain evidence="4">Clostridioides</strain>
    </source>
</reference>
<keyword evidence="1" id="KW-0472">Membrane</keyword>
<dbReference type="PATRIC" id="fig|1496.1373.peg.1561"/>
<dbReference type="RefSeq" id="WP_003435628.1">
    <property type="nucleotide sequence ID" value="NZ_BBYC01000226.1"/>
</dbReference>
<dbReference type="Proteomes" id="UP000879542">
    <property type="component" value="Unassembled WGS sequence"/>
</dbReference>
<dbReference type="EMBL" id="LK932372">
    <property type="protein sequence ID" value="CDS85105.1"/>
    <property type="molecule type" value="Genomic_DNA"/>
</dbReference>
<evidence type="ECO:0000256" key="1">
    <source>
        <dbReference type="SAM" id="Phobius"/>
    </source>
</evidence>